<name>A0A3B0YE21_9ZZZZ</name>
<accession>A0A3B0YE21</accession>
<dbReference type="AlphaFoldDB" id="A0A3B0YE21"/>
<gene>
    <name evidence="1" type="ORF">MNBD_GAMMA12-401</name>
</gene>
<protein>
    <recommendedName>
        <fullName evidence="2">DUF1223 domain-containing protein</fullName>
    </recommendedName>
</protein>
<evidence type="ECO:0000313" key="1">
    <source>
        <dbReference type="EMBL" id="VAW79145.1"/>
    </source>
</evidence>
<dbReference type="InterPro" id="IPR010634">
    <property type="entry name" value="DUF1223"/>
</dbReference>
<proteinExistence type="predicted"/>
<dbReference type="EMBL" id="UOFL01000171">
    <property type="protein sequence ID" value="VAW79145.1"/>
    <property type="molecule type" value="Genomic_DNA"/>
</dbReference>
<dbReference type="InterPro" id="IPR036249">
    <property type="entry name" value="Thioredoxin-like_sf"/>
</dbReference>
<dbReference type="Pfam" id="PF06764">
    <property type="entry name" value="DUF1223"/>
    <property type="match status" value="1"/>
</dbReference>
<sequence length="259" mass="28967">MTVTHRLLQQIALGAFTLMLTAMSSLQASSPSCNIKSSASGATLIELFTSEGCSSCPPADAWQNNLKNHTHLWTKVVPVSFHVDYWDYLGWRDKLAQKSHVKRQRQYQLKGHSRSVYTPGFFVNGREWRGFFGSRKYPNNNPVAQGKLVVAIKSDSVNVLYNNALLKGKPKILTVTLLGFDIAHKVRSGENRGRTLKHDFVVLKYLRLGATSGDSWNIPLTLNSKYLGHRVKAIAVWTSTDKDPRPLQVAAGWIKTNCL</sequence>
<dbReference type="SUPFAM" id="SSF52833">
    <property type="entry name" value="Thioredoxin-like"/>
    <property type="match status" value="1"/>
</dbReference>
<reference evidence="1" key="1">
    <citation type="submission" date="2018-06" db="EMBL/GenBank/DDBJ databases">
        <authorList>
            <person name="Zhirakovskaya E."/>
        </authorList>
    </citation>
    <scope>NUCLEOTIDE SEQUENCE</scope>
</reference>
<evidence type="ECO:0008006" key="2">
    <source>
        <dbReference type="Google" id="ProtNLM"/>
    </source>
</evidence>
<dbReference type="PANTHER" id="PTHR36057">
    <property type="match status" value="1"/>
</dbReference>
<dbReference type="PANTHER" id="PTHR36057:SF1">
    <property type="entry name" value="LIPOPROTEIN LIPID ATTACHMENT SITE-LIKE PROTEIN, PUTATIVE (DUF1223)-RELATED"/>
    <property type="match status" value="1"/>
</dbReference>
<organism evidence="1">
    <name type="scientific">hydrothermal vent metagenome</name>
    <dbReference type="NCBI Taxonomy" id="652676"/>
    <lineage>
        <taxon>unclassified sequences</taxon>
        <taxon>metagenomes</taxon>
        <taxon>ecological metagenomes</taxon>
    </lineage>
</organism>